<keyword evidence="7" id="KW-0067">ATP-binding</keyword>
<feature type="transmembrane region" description="Helical" evidence="8">
    <location>
        <begin position="120"/>
        <end position="135"/>
    </location>
</feature>
<keyword evidence="11" id="KW-1185">Reference proteome</keyword>
<proteinExistence type="predicted"/>
<dbReference type="Pfam" id="PF02518">
    <property type="entry name" value="HATPase_c"/>
    <property type="match status" value="1"/>
</dbReference>
<feature type="transmembrane region" description="Helical" evidence="8">
    <location>
        <begin position="21"/>
        <end position="40"/>
    </location>
</feature>
<evidence type="ECO:0000256" key="5">
    <source>
        <dbReference type="ARBA" id="ARBA00022741"/>
    </source>
</evidence>
<gene>
    <name evidence="10" type="ORF">JoomaDRAFT_2468</name>
</gene>
<evidence type="ECO:0000256" key="4">
    <source>
        <dbReference type="ARBA" id="ARBA00022679"/>
    </source>
</evidence>
<accession>I3C754</accession>
<dbReference type="EC" id="2.7.13.3" evidence="2"/>
<dbReference type="PANTHER" id="PTHR41523:SF8">
    <property type="entry name" value="ETHYLENE RESPONSE SENSOR PROTEIN"/>
    <property type="match status" value="1"/>
</dbReference>
<dbReference type="eggNOG" id="COG3920">
    <property type="taxonomic scope" value="Bacteria"/>
</dbReference>
<feature type="transmembrane region" description="Helical" evidence="8">
    <location>
        <begin position="155"/>
        <end position="175"/>
    </location>
</feature>
<feature type="transmembrane region" description="Helical" evidence="8">
    <location>
        <begin position="97"/>
        <end position="113"/>
    </location>
</feature>
<evidence type="ECO:0000256" key="8">
    <source>
        <dbReference type="SAM" id="Phobius"/>
    </source>
</evidence>
<keyword evidence="8" id="KW-0472">Membrane</keyword>
<evidence type="ECO:0000313" key="10">
    <source>
        <dbReference type="EMBL" id="EIJ39447.1"/>
    </source>
</evidence>
<keyword evidence="6 10" id="KW-0418">Kinase</keyword>
<evidence type="ECO:0000256" key="2">
    <source>
        <dbReference type="ARBA" id="ARBA00012438"/>
    </source>
</evidence>
<dbReference type="InterPro" id="IPR036890">
    <property type="entry name" value="HATPase_C_sf"/>
</dbReference>
<evidence type="ECO:0000256" key="3">
    <source>
        <dbReference type="ARBA" id="ARBA00022553"/>
    </source>
</evidence>
<protein>
    <recommendedName>
        <fullName evidence="2">histidine kinase</fullName>
        <ecNumber evidence="2">2.7.13.3</ecNumber>
    </recommendedName>
</protein>
<dbReference type="PANTHER" id="PTHR41523">
    <property type="entry name" value="TWO-COMPONENT SYSTEM SENSOR PROTEIN"/>
    <property type="match status" value="1"/>
</dbReference>
<feature type="transmembrane region" description="Helical" evidence="8">
    <location>
        <begin position="72"/>
        <end position="91"/>
    </location>
</feature>
<dbReference type="EMBL" id="JH651379">
    <property type="protein sequence ID" value="EIJ39447.1"/>
    <property type="molecule type" value="Genomic_DNA"/>
</dbReference>
<dbReference type="PROSITE" id="PS50109">
    <property type="entry name" value="HIS_KIN"/>
    <property type="match status" value="1"/>
</dbReference>
<keyword evidence="5" id="KW-0547">Nucleotide-binding</keyword>
<dbReference type="Gene3D" id="3.30.450.20">
    <property type="entry name" value="PAS domain"/>
    <property type="match status" value="1"/>
</dbReference>
<dbReference type="OrthoDB" id="9767435at2"/>
<dbReference type="GO" id="GO:0004673">
    <property type="term" value="F:protein histidine kinase activity"/>
    <property type="evidence" value="ECO:0007669"/>
    <property type="project" value="UniProtKB-EC"/>
</dbReference>
<dbReference type="InterPro" id="IPR005467">
    <property type="entry name" value="His_kinase_dom"/>
</dbReference>
<feature type="transmembrane region" description="Helical" evidence="8">
    <location>
        <begin position="46"/>
        <end position="65"/>
    </location>
</feature>
<organism evidence="10 11">
    <name type="scientific">Galbibacter orientalis DSM 19592</name>
    <dbReference type="NCBI Taxonomy" id="926559"/>
    <lineage>
        <taxon>Bacteria</taxon>
        <taxon>Pseudomonadati</taxon>
        <taxon>Bacteroidota</taxon>
        <taxon>Flavobacteriia</taxon>
        <taxon>Flavobacteriales</taxon>
        <taxon>Flavobacteriaceae</taxon>
        <taxon>Galbibacter</taxon>
    </lineage>
</organism>
<keyword evidence="3" id="KW-0597">Phosphoprotein</keyword>
<comment type="catalytic activity">
    <reaction evidence="1">
        <text>ATP + protein L-histidine = ADP + protein N-phospho-L-histidine.</text>
        <dbReference type="EC" id="2.7.13.3"/>
    </reaction>
</comment>
<evidence type="ECO:0000313" key="11">
    <source>
        <dbReference type="Proteomes" id="UP000004690"/>
    </source>
</evidence>
<dbReference type="Gene3D" id="3.30.565.10">
    <property type="entry name" value="Histidine kinase-like ATPase, C-terminal domain"/>
    <property type="match status" value="1"/>
</dbReference>
<keyword evidence="8" id="KW-0812">Transmembrane</keyword>
<keyword evidence="8" id="KW-1133">Transmembrane helix</keyword>
<dbReference type="InterPro" id="IPR003594">
    <property type="entry name" value="HATPase_dom"/>
</dbReference>
<dbReference type="InterPro" id="IPR011495">
    <property type="entry name" value="Sig_transdc_His_kin_sub2_dim/P"/>
</dbReference>
<name>I3C754_9FLAO</name>
<dbReference type="Pfam" id="PF07568">
    <property type="entry name" value="HisKA_2"/>
    <property type="match status" value="1"/>
</dbReference>
<dbReference type="Proteomes" id="UP000004690">
    <property type="component" value="Unassembled WGS sequence"/>
</dbReference>
<dbReference type="SUPFAM" id="SSF55874">
    <property type="entry name" value="ATPase domain of HSP90 chaperone/DNA topoisomerase II/histidine kinase"/>
    <property type="match status" value="1"/>
</dbReference>
<evidence type="ECO:0000256" key="7">
    <source>
        <dbReference type="ARBA" id="ARBA00022840"/>
    </source>
</evidence>
<sequence>MNQPTHTSERMKEKVQLILSTNYFSSILMICLAPLCYFLLDIKEIIPQTFIIYGVLNIINTFFFYRHRKLIYTYLITSCIGIICAAIVTLYSGGINSPFTFVLALIVFAGYISTKNYGRFHLYLILLFILFIYFHDSLDFNFQNKVPEYSRDSLSLIGILFSVYILGGIFGKILLTNYNNLYISKREIEKKSKENEILLKEIHHRVKNNLQTISSLLNIQARNTNNDETKRILTNSHNRVLSMAIVHEMLYAREDLSRIEYKEYVTQLGKFLIESLNKEDKKIELNIAISNIKFNIETSIPLGLLISEFITNSIKHAFLNKNSGKIGINIEKVDPEFFQLTLTDNGIGYNKELLCENPNSMGFKLIANLSRQLRGTINKTTSEGNGVIYVLKFKEI</sequence>
<evidence type="ECO:0000259" key="9">
    <source>
        <dbReference type="PROSITE" id="PS50109"/>
    </source>
</evidence>
<dbReference type="GO" id="GO:0005524">
    <property type="term" value="F:ATP binding"/>
    <property type="evidence" value="ECO:0007669"/>
    <property type="project" value="UniProtKB-KW"/>
</dbReference>
<evidence type="ECO:0000256" key="1">
    <source>
        <dbReference type="ARBA" id="ARBA00000085"/>
    </source>
</evidence>
<dbReference type="AlphaFoldDB" id="I3C754"/>
<keyword evidence="4" id="KW-0808">Transferase</keyword>
<reference evidence="10 11" key="1">
    <citation type="submission" date="2012-02" db="EMBL/GenBank/DDBJ databases">
        <title>Improved High-Quality Draft genome of Joostella marina DSM 19592.</title>
        <authorList>
            <consortium name="US DOE Joint Genome Institute (JGI-PGF)"/>
            <person name="Lucas S."/>
            <person name="Copeland A."/>
            <person name="Lapidus A."/>
            <person name="Bruce D."/>
            <person name="Goodwin L."/>
            <person name="Pitluck S."/>
            <person name="Peters L."/>
            <person name="Chertkov O."/>
            <person name="Ovchinnikova G."/>
            <person name="Kyrpides N."/>
            <person name="Mavromatis K."/>
            <person name="Detter J.C."/>
            <person name="Han C."/>
            <person name="Land M."/>
            <person name="Hauser L."/>
            <person name="Markowitz V."/>
            <person name="Cheng J.-F."/>
            <person name="Hugenholtz P."/>
            <person name="Woyke T."/>
            <person name="Wu D."/>
            <person name="Tindall B."/>
            <person name="Brambilla E."/>
            <person name="Klenk H.-P."/>
            <person name="Eisen J.A."/>
        </authorList>
    </citation>
    <scope>NUCLEOTIDE SEQUENCE [LARGE SCALE GENOMIC DNA]</scope>
    <source>
        <strain evidence="10 11">DSM 19592</strain>
    </source>
</reference>
<dbReference type="HOGENOM" id="CLU_679379_0_0_10"/>
<feature type="domain" description="Histidine kinase" evidence="9">
    <location>
        <begin position="201"/>
        <end position="396"/>
    </location>
</feature>
<evidence type="ECO:0000256" key="6">
    <source>
        <dbReference type="ARBA" id="ARBA00022777"/>
    </source>
</evidence>
<dbReference type="STRING" id="926559.JoomaDRAFT_2468"/>